<dbReference type="KEGG" id="baqk:QN215_06870"/>
<feature type="region of interest" description="Disordered" evidence="1">
    <location>
        <begin position="266"/>
        <end position="622"/>
    </location>
</feature>
<feature type="compositionally biased region" description="Polar residues" evidence="1">
    <location>
        <begin position="546"/>
        <end position="559"/>
    </location>
</feature>
<feature type="region of interest" description="Disordered" evidence="1">
    <location>
        <begin position="219"/>
        <end position="238"/>
    </location>
</feature>
<feature type="compositionally biased region" description="Basic and acidic residues" evidence="1">
    <location>
        <begin position="486"/>
        <end position="496"/>
    </location>
</feature>
<organism evidence="2">
    <name type="scientific">Bifidobacterium aquikefiricola</name>
    <dbReference type="NCBI Taxonomy" id="3059038"/>
    <lineage>
        <taxon>Bacteria</taxon>
        <taxon>Bacillati</taxon>
        <taxon>Actinomycetota</taxon>
        <taxon>Actinomycetes</taxon>
        <taxon>Bifidobacteriales</taxon>
        <taxon>Bifidobacteriaceae</taxon>
        <taxon>Bifidobacterium</taxon>
    </lineage>
</organism>
<feature type="compositionally biased region" description="Polar residues" evidence="1">
    <location>
        <begin position="515"/>
        <end position="529"/>
    </location>
</feature>
<dbReference type="AlphaFoldDB" id="A0AB39U4V7"/>
<dbReference type="RefSeq" id="WP_369343586.1">
    <property type="nucleotide sequence ID" value="NZ_CP129674.1"/>
</dbReference>
<dbReference type="Gene3D" id="6.10.250.660">
    <property type="match status" value="1"/>
</dbReference>
<dbReference type="NCBIfam" id="TIGR03544">
    <property type="entry name" value="DivI1A_domain"/>
    <property type="match status" value="2"/>
</dbReference>
<dbReference type="NCBIfam" id="TIGR03543">
    <property type="entry name" value="divI1A_rptt_fam"/>
    <property type="match status" value="1"/>
</dbReference>
<feature type="compositionally biased region" description="Polar residues" evidence="1">
    <location>
        <begin position="367"/>
        <end position="379"/>
    </location>
</feature>
<name>A0AB39U4V7_9BIFI</name>
<dbReference type="InterPro" id="IPR019932">
    <property type="entry name" value="CHP03543"/>
</dbReference>
<feature type="compositionally biased region" description="Polar residues" evidence="1">
    <location>
        <begin position="468"/>
        <end position="485"/>
    </location>
</feature>
<proteinExistence type="predicted"/>
<feature type="compositionally biased region" description="Polar residues" evidence="1">
    <location>
        <begin position="427"/>
        <end position="436"/>
    </location>
</feature>
<feature type="compositionally biased region" description="Polar residues" evidence="1">
    <location>
        <begin position="336"/>
        <end position="352"/>
    </location>
</feature>
<protein>
    <submittedName>
        <fullName evidence="2">DivIVA domain-containing protein</fullName>
    </submittedName>
</protein>
<feature type="compositionally biased region" description="Low complexity" evidence="1">
    <location>
        <begin position="442"/>
        <end position="457"/>
    </location>
</feature>
<evidence type="ECO:0000313" key="2">
    <source>
        <dbReference type="EMBL" id="XDS43992.1"/>
    </source>
</evidence>
<feature type="compositionally biased region" description="Polar residues" evidence="1">
    <location>
        <begin position="266"/>
        <end position="293"/>
    </location>
</feature>
<reference evidence="2" key="1">
    <citation type="submission" date="2023-07" db="EMBL/GenBank/DDBJ databases">
        <title>Bifidobacterium aquikefiriaerophilum sp. nov. and Bifidobacterium eccum sp. nov., isolated from water kefir.</title>
        <authorList>
            <person name="Breselge S."/>
            <person name="Bellassi P."/>
            <person name="Barcenilla C."/>
            <person name="Alvarez-Ordonez A."/>
            <person name="Morelli L."/>
            <person name="Cotter P.D."/>
        </authorList>
    </citation>
    <scope>NUCLEOTIDE SEQUENCE</scope>
    <source>
        <strain evidence="2">WK041_4_12</strain>
    </source>
</reference>
<feature type="compositionally biased region" description="Polar residues" evidence="1">
    <location>
        <begin position="223"/>
        <end position="233"/>
    </location>
</feature>
<gene>
    <name evidence="2" type="ORF">QN215_06870</name>
</gene>
<feature type="compositionally biased region" description="Basic and acidic residues" evidence="1">
    <location>
        <begin position="311"/>
        <end position="329"/>
    </location>
</feature>
<feature type="compositionally biased region" description="Low complexity" evidence="1">
    <location>
        <begin position="497"/>
        <end position="508"/>
    </location>
</feature>
<accession>A0AB39U4V7</accession>
<feature type="compositionally biased region" description="Low complexity" evidence="1">
    <location>
        <begin position="390"/>
        <end position="403"/>
    </location>
</feature>
<sequence length="622" mass="68002">MARKPEANGNGTNIARVGKHKWGYDSQQVDEFLDNAHKLYESPEPKLTQRDIQDVSFGLRKNGYAVGQVDAALARLERAVVDKQTQWEIAQSGRVAWRGQTEAMYRKFISHCERKENERFKPGTSSNPSYDRKQVDRLLDQLSQKLSQELGESSTHAQESGELVDLTPTRVSNVVFTQRKGKKGYDERQVDYFLNYGVQLLSRIESYARVTDYSKVDAPQAVPPQTLSPQTVPSYEPQASDFGSLAALAEQENPNAQETQVFQPISQPTTQDATDVSHSDGLSQREVGQSTETIRPLFDENGSSIQTPPSRIRDSHRLGEDSAEARDDAAAYANESYSDNRPSSDASASQNDGRAMFKNLHREEQAIFNQSQGESQTEAKATAQMPEKPQQSYSSHTSSVTQSPADSDLVPQQANAGKVNYPEDGQTHSNLGSSNDAAAETSRSSQESAPQQAPQSSTFDFWGRGKSKSANTNSGEAESSAFANQDDSKREREHPVSETSSDTSSNDWTNHRTEGNQSAGEEASKSSPLSFPVADSQPDSKDTDQYLASLNSILDSTSFPKVDLDIPDLDFPTTDSVDGGNAAGTNSSTGNHADRNGSGQSPHNTSRNMFNNGDNGSQAQKQ</sequence>
<dbReference type="InterPro" id="IPR019933">
    <property type="entry name" value="DivIVA_domain"/>
</dbReference>
<feature type="compositionally biased region" description="Polar residues" evidence="1">
    <location>
        <begin position="583"/>
        <end position="622"/>
    </location>
</feature>
<dbReference type="EMBL" id="CP129674">
    <property type="protein sequence ID" value="XDS43992.1"/>
    <property type="molecule type" value="Genomic_DNA"/>
</dbReference>
<evidence type="ECO:0000256" key="1">
    <source>
        <dbReference type="SAM" id="MobiDB-lite"/>
    </source>
</evidence>